<feature type="domain" description="NADP-dependent oxidoreductase" evidence="4">
    <location>
        <begin position="34"/>
        <end position="323"/>
    </location>
</feature>
<dbReference type="OrthoDB" id="1720422at2759"/>
<keyword evidence="6" id="KW-1185">Reference proteome</keyword>
<comment type="similarity">
    <text evidence="1">Belongs to the shaker potassium channel beta subunit family.</text>
</comment>
<dbReference type="InterPro" id="IPR036812">
    <property type="entry name" value="NAD(P)_OxRdtase_dom_sf"/>
</dbReference>
<reference evidence="5 6" key="1">
    <citation type="submission" date="2018-05" db="EMBL/GenBank/DDBJ databases">
        <title>Genome sequencing and assembly of the regulated plant pathogen Lachnellula willkommii and related sister species for the development of diagnostic species identification markers.</title>
        <authorList>
            <person name="Giroux E."/>
            <person name="Bilodeau G."/>
        </authorList>
    </citation>
    <scope>NUCLEOTIDE SEQUENCE [LARGE SCALE GENOMIC DNA]</scope>
    <source>
        <strain evidence="5 6">CBS 268.59</strain>
    </source>
</reference>
<organism evidence="5 6">
    <name type="scientific">Lachnellula suecica</name>
    <dbReference type="NCBI Taxonomy" id="602035"/>
    <lineage>
        <taxon>Eukaryota</taxon>
        <taxon>Fungi</taxon>
        <taxon>Dikarya</taxon>
        <taxon>Ascomycota</taxon>
        <taxon>Pezizomycotina</taxon>
        <taxon>Leotiomycetes</taxon>
        <taxon>Helotiales</taxon>
        <taxon>Lachnaceae</taxon>
        <taxon>Lachnellula</taxon>
    </lineage>
</organism>
<proteinExistence type="inferred from homology"/>
<dbReference type="SUPFAM" id="SSF51430">
    <property type="entry name" value="NAD(P)-linked oxidoreductase"/>
    <property type="match status" value="1"/>
</dbReference>
<dbReference type="InterPro" id="IPR023210">
    <property type="entry name" value="NADP_OxRdtase_dom"/>
</dbReference>
<gene>
    <name evidence="5" type="primary">KOB1</name>
    <name evidence="5" type="ORF">LSUE1_G001176</name>
</gene>
<evidence type="ECO:0000313" key="5">
    <source>
        <dbReference type="EMBL" id="TVY81315.1"/>
    </source>
</evidence>
<dbReference type="Gene3D" id="3.20.20.100">
    <property type="entry name" value="NADP-dependent oxidoreductase domain"/>
    <property type="match status" value="1"/>
</dbReference>
<accession>A0A8T9C6K4</accession>
<keyword evidence="2" id="KW-0521">NADP</keyword>
<keyword evidence="5" id="KW-0406">Ion transport</keyword>
<evidence type="ECO:0000256" key="1">
    <source>
        <dbReference type="ARBA" id="ARBA00006515"/>
    </source>
</evidence>
<dbReference type="InterPro" id="IPR005399">
    <property type="entry name" value="K_chnl_volt-dep_bsu_KCNAB-rel"/>
</dbReference>
<keyword evidence="5" id="KW-0813">Transport</keyword>
<dbReference type="PANTHER" id="PTHR43150:SF6">
    <property type="entry name" value="VIC POTASSIUM ION CHANNEL, BETA SUBUNIT (EUROFUNG)"/>
    <property type="match status" value="1"/>
</dbReference>
<evidence type="ECO:0000256" key="3">
    <source>
        <dbReference type="ARBA" id="ARBA00023002"/>
    </source>
</evidence>
<dbReference type="GO" id="GO:0016491">
    <property type="term" value="F:oxidoreductase activity"/>
    <property type="evidence" value="ECO:0007669"/>
    <property type="project" value="UniProtKB-KW"/>
</dbReference>
<sequence>MAWEEPRKTGMLYRRVGNSGLHVSALALGGWLTYAGGQSEIVMGLAIKKYKWKRNDIVISTKLNWGGANGEVLVNNHGLSRKHIIEGLQASLGRLDLKYVDIVYAHRPDRLTPMEETVRAFNYVIENGMAFYWGTSEWSADEIAEACGIAKELRMVAPIVEQPLYNILDRKKVEGEFQRLYKRCGLGLTTFSPLKMGLLSGKYNDALDGPPAGSRFSESKDTFADFMRENYGNEEWKENVAKVAKLKVCRAALEIISTANIMQPIAENLGVTQAQLALAWCLKNENVSSVITGASRPEQVIENVKCLEVLEKLTPEILGEIDRVMGNKPALDPARQD</sequence>
<dbReference type="GO" id="GO:0034220">
    <property type="term" value="P:monoatomic ion transmembrane transport"/>
    <property type="evidence" value="ECO:0007669"/>
    <property type="project" value="UniProtKB-KW"/>
</dbReference>
<evidence type="ECO:0000256" key="2">
    <source>
        <dbReference type="ARBA" id="ARBA00022857"/>
    </source>
</evidence>
<dbReference type="PANTHER" id="PTHR43150">
    <property type="entry name" value="HYPERKINETIC, ISOFORM M"/>
    <property type="match status" value="1"/>
</dbReference>
<dbReference type="Pfam" id="PF00248">
    <property type="entry name" value="Aldo_ket_red"/>
    <property type="match status" value="1"/>
</dbReference>
<dbReference type="Proteomes" id="UP000469558">
    <property type="component" value="Unassembled WGS sequence"/>
</dbReference>
<protein>
    <submittedName>
        <fullName evidence="5">Putative voltage-gated potassium channel subunit beta</fullName>
    </submittedName>
</protein>
<evidence type="ECO:0000313" key="6">
    <source>
        <dbReference type="Proteomes" id="UP000469558"/>
    </source>
</evidence>
<dbReference type="AlphaFoldDB" id="A0A8T9C6K4"/>
<dbReference type="EMBL" id="QGMK01000501">
    <property type="protein sequence ID" value="TVY81315.1"/>
    <property type="molecule type" value="Genomic_DNA"/>
</dbReference>
<evidence type="ECO:0000259" key="4">
    <source>
        <dbReference type="Pfam" id="PF00248"/>
    </source>
</evidence>
<comment type="caution">
    <text evidence="5">The sequence shown here is derived from an EMBL/GenBank/DDBJ whole genome shotgun (WGS) entry which is preliminary data.</text>
</comment>
<keyword evidence="5" id="KW-0407">Ion channel</keyword>
<keyword evidence="3" id="KW-0560">Oxidoreductase</keyword>
<name>A0A8T9C6K4_9HELO</name>